<dbReference type="PANTHER" id="PTHR24321">
    <property type="entry name" value="DEHYDROGENASES, SHORT CHAIN"/>
    <property type="match status" value="1"/>
</dbReference>
<evidence type="ECO:0000256" key="3">
    <source>
        <dbReference type="ARBA" id="ARBA00023027"/>
    </source>
</evidence>
<keyword evidence="3" id="KW-0520">NAD</keyword>
<gene>
    <name evidence="5" type="ORF">SAMN05660324_1916</name>
</gene>
<proteinExistence type="inferred from homology"/>
<dbReference type="NCBIfam" id="NF009467">
    <property type="entry name" value="PRK12826.1-3"/>
    <property type="match status" value="1"/>
</dbReference>
<dbReference type="InterPro" id="IPR020904">
    <property type="entry name" value="Sc_DH/Rdtase_CS"/>
</dbReference>
<dbReference type="EMBL" id="FNCF01000003">
    <property type="protein sequence ID" value="SDG19224.1"/>
    <property type="molecule type" value="Genomic_DNA"/>
</dbReference>
<dbReference type="Pfam" id="PF00106">
    <property type="entry name" value="adh_short"/>
    <property type="match status" value="1"/>
</dbReference>
<organism evidence="5 6">
    <name type="scientific">Klenkia brasiliensis</name>
    <dbReference type="NCBI Taxonomy" id="333142"/>
    <lineage>
        <taxon>Bacteria</taxon>
        <taxon>Bacillati</taxon>
        <taxon>Actinomycetota</taxon>
        <taxon>Actinomycetes</taxon>
        <taxon>Geodermatophilales</taxon>
        <taxon>Geodermatophilaceae</taxon>
        <taxon>Klenkia</taxon>
    </lineage>
</organism>
<dbReference type="SUPFAM" id="SSF51735">
    <property type="entry name" value="NAD(P)-binding Rossmann-fold domains"/>
    <property type="match status" value="1"/>
</dbReference>
<dbReference type="FunFam" id="3.40.50.720:FF:000084">
    <property type="entry name" value="Short-chain dehydrogenase reductase"/>
    <property type="match status" value="1"/>
</dbReference>
<dbReference type="Gene3D" id="3.40.50.720">
    <property type="entry name" value="NAD(P)-binding Rossmann-like Domain"/>
    <property type="match status" value="1"/>
</dbReference>
<dbReference type="RefSeq" id="WP_091062897.1">
    <property type="nucleotide sequence ID" value="NZ_FNCF01000003.1"/>
</dbReference>
<comment type="similarity">
    <text evidence="1 4">Belongs to the short-chain dehydrogenases/reductases (SDR) family.</text>
</comment>
<dbReference type="CDD" id="cd05233">
    <property type="entry name" value="SDR_c"/>
    <property type="match status" value="1"/>
</dbReference>
<dbReference type="InterPro" id="IPR002347">
    <property type="entry name" value="SDR_fam"/>
</dbReference>
<dbReference type="PRINTS" id="PR00081">
    <property type="entry name" value="GDHRDH"/>
</dbReference>
<reference evidence="6" key="1">
    <citation type="submission" date="2016-10" db="EMBL/GenBank/DDBJ databases">
        <authorList>
            <person name="Varghese N."/>
            <person name="Submissions S."/>
        </authorList>
    </citation>
    <scope>NUCLEOTIDE SEQUENCE [LARGE SCALE GENOMIC DNA]</scope>
    <source>
        <strain evidence="6">DSM 44526</strain>
    </source>
</reference>
<name>A0A1G7S8F3_9ACTN</name>
<keyword evidence="2" id="KW-0560">Oxidoreductase</keyword>
<evidence type="ECO:0000256" key="4">
    <source>
        <dbReference type="RuleBase" id="RU000363"/>
    </source>
</evidence>
<dbReference type="PANTHER" id="PTHR24321:SF8">
    <property type="entry name" value="ESTRADIOL 17-BETA-DEHYDROGENASE 8-RELATED"/>
    <property type="match status" value="1"/>
</dbReference>
<dbReference type="PROSITE" id="PS00061">
    <property type="entry name" value="ADH_SHORT"/>
    <property type="match status" value="1"/>
</dbReference>
<dbReference type="OrthoDB" id="5173603at2"/>
<dbReference type="InterPro" id="IPR036291">
    <property type="entry name" value="NAD(P)-bd_dom_sf"/>
</dbReference>
<evidence type="ECO:0000313" key="5">
    <source>
        <dbReference type="EMBL" id="SDG19224.1"/>
    </source>
</evidence>
<dbReference type="GO" id="GO:0016491">
    <property type="term" value="F:oxidoreductase activity"/>
    <property type="evidence" value="ECO:0007669"/>
    <property type="project" value="UniProtKB-KW"/>
</dbReference>
<evidence type="ECO:0000256" key="2">
    <source>
        <dbReference type="ARBA" id="ARBA00023002"/>
    </source>
</evidence>
<dbReference type="Proteomes" id="UP000198863">
    <property type="component" value="Unassembled WGS sequence"/>
</dbReference>
<dbReference type="PRINTS" id="PR00080">
    <property type="entry name" value="SDRFAMILY"/>
</dbReference>
<sequence length="283" mass="29781">MGKLSGRVALITGGARGQGRAHALALAAEGADIAILDICEQIGTVPYDMSRPDDLAATVRDVEALDRRVSAHQVDMRDGTAVRAAVQTVIAELGSIDVLVVNHGIWTRGALWDLTEDEWQDTIDTNLTAVWQALKAVGPHMVDRKRGSIVLTSSVNGIEGQAGSAHYTAAKHGVLGLMRSAALEFAPFGIRVNAICPGFVDTGMTNWQGCYDMTGGKPGSTRAEHEQNARHWHAIGGLIQPGEISGAVVWLASDDASRVTGVALPVDAGHLVLSTFNPAPTPA</sequence>
<evidence type="ECO:0000313" key="6">
    <source>
        <dbReference type="Proteomes" id="UP000198863"/>
    </source>
</evidence>
<dbReference type="InterPro" id="IPR023985">
    <property type="entry name" value="SDR_subfam_1"/>
</dbReference>
<accession>A0A1G7S8F3</accession>
<dbReference type="AlphaFoldDB" id="A0A1G7S8F3"/>
<protein>
    <submittedName>
        <fullName evidence="5">SDR family mycofactocin-dependent oxidoreductase</fullName>
    </submittedName>
</protein>
<dbReference type="NCBIfam" id="TIGR03971">
    <property type="entry name" value="SDR_subfam_1"/>
    <property type="match status" value="1"/>
</dbReference>
<keyword evidence="6" id="KW-1185">Reference proteome</keyword>
<evidence type="ECO:0000256" key="1">
    <source>
        <dbReference type="ARBA" id="ARBA00006484"/>
    </source>
</evidence>